<evidence type="ECO:0000256" key="2">
    <source>
        <dbReference type="ARBA" id="ARBA00022741"/>
    </source>
</evidence>
<dbReference type="RefSeq" id="WP_052000786.1">
    <property type="nucleotide sequence ID" value="NZ_BAVS01000033.1"/>
</dbReference>
<reference evidence="12 13" key="1">
    <citation type="journal article" date="2014" name="Genome Announc.">
        <title>Draft Genome Sequence of the Boron-Tolerant and Moderately Halotolerant Bacterium Gracilibacillus boraciitolerans JCM 21714T.</title>
        <authorList>
            <person name="Ahmed I."/>
            <person name="Oshima K."/>
            <person name="Suda W."/>
            <person name="Kitamura K."/>
            <person name="Iida T."/>
            <person name="Ohmori Y."/>
            <person name="Fujiwara T."/>
            <person name="Hattori M."/>
            <person name="Ohkuma M."/>
        </authorList>
    </citation>
    <scope>NUCLEOTIDE SEQUENCE [LARGE SCALE GENOMIC DNA]</scope>
    <source>
        <strain evidence="12 13">JCM 21714</strain>
    </source>
</reference>
<evidence type="ECO:0000256" key="4">
    <source>
        <dbReference type="ARBA" id="ARBA00022806"/>
    </source>
</evidence>
<evidence type="ECO:0000256" key="6">
    <source>
        <dbReference type="ARBA" id="ARBA00023235"/>
    </source>
</evidence>
<evidence type="ECO:0000256" key="3">
    <source>
        <dbReference type="ARBA" id="ARBA00022801"/>
    </source>
</evidence>
<dbReference type="InterPro" id="IPR013986">
    <property type="entry name" value="DExx_box_DNA_helicase_dom_sf"/>
</dbReference>
<dbReference type="EMBL" id="BAVS01000033">
    <property type="protein sequence ID" value="GAE94857.1"/>
    <property type="molecule type" value="Genomic_DNA"/>
</dbReference>
<comment type="catalytic activity">
    <reaction evidence="7">
        <text>Couples ATP hydrolysis with the unwinding of duplex DNA by translocating in the 3'-5' direction.</text>
        <dbReference type="EC" id="5.6.2.4"/>
    </reaction>
</comment>
<dbReference type="eggNOG" id="COG3973">
    <property type="taxonomic scope" value="Bacteria"/>
</dbReference>
<keyword evidence="4 10" id="KW-0347">Helicase</keyword>
<evidence type="ECO:0000256" key="8">
    <source>
        <dbReference type="ARBA" id="ARBA00034808"/>
    </source>
</evidence>
<dbReference type="STRING" id="1298598.JCM21714_4056"/>
<dbReference type="SUPFAM" id="SSF52540">
    <property type="entry name" value="P-loop containing nucleoside triphosphate hydrolases"/>
    <property type="match status" value="1"/>
</dbReference>
<comment type="similarity">
    <text evidence="1">Belongs to the helicase family. UvrD subfamily.</text>
</comment>
<dbReference type="Pfam" id="PF13361">
    <property type="entry name" value="UvrD_C"/>
    <property type="match status" value="1"/>
</dbReference>
<dbReference type="PANTHER" id="PTHR11070:SF17">
    <property type="entry name" value="DNA HELICASE IV"/>
    <property type="match status" value="1"/>
</dbReference>
<name>W4VNR7_9BACI</name>
<dbReference type="GO" id="GO:0005829">
    <property type="term" value="C:cytosol"/>
    <property type="evidence" value="ECO:0007669"/>
    <property type="project" value="TreeGrafter"/>
</dbReference>
<keyword evidence="3 10" id="KW-0378">Hydrolase</keyword>
<comment type="caution">
    <text evidence="12">The sequence shown here is derived from an EMBL/GenBank/DDBJ whole genome shotgun (WGS) entry which is preliminary data.</text>
</comment>
<dbReference type="InterPro" id="IPR000212">
    <property type="entry name" value="DNA_helicase_UvrD/REP"/>
</dbReference>
<keyword evidence="13" id="KW-1185">Reference proteome</keyword>
<dbReference type="GO" id="GO:0016887">
    <property type="term" value="F:ATP hydrolysis activity"/>
    <property type="evidence" value="ECO:0007669"/>
    <property type="project" value="RHEA"/>
</dbReference>
<proteinExistence type="inferred from homology"/>
<evidence type="ECO:0000256" key="5">
    <source>
        <dbReference type="ARBA" id="ARBA00022840"/>
    </source>
</evidence>
<dbReference type="InterPro" id="IPR048228">
    <property type="entry name" value="HelD_bacillota"/>
</dbReference>
<evidence type="ECO:0000256" key="1">
    <source>
        <dbReference type="ARBA" id="ARBA00009922"/>
    </source>
</evidence>
<comment type="catalytic activity">
    <reaction evidence="9">
        <text>ATP + H2O = ADP + phosphate + H(+)</text>
        <dbReference type="Rhea" id="RHEA:13065"/>
        <dbReference type="ChEBI" id="CHEBI:15377"/>
        <dbReference type="ChEBI" id="CHEBI:15378"/>
        <dbReference type="ChEBI" id="CHEBI:30616"/>
        <dbReference type="ChEBI" id="CHEBI:43474"/>
        <dbReference type="ChEBI" id="CHEBI:456216"/>
        <dbReference type="EC" id="5.6.2.4"/>
    </reaction>
</comment>
<sequence>MSKLKKHPPDYQEELDRLIYTKDYMESILELAHTSKDQVQENIKDAFTNLDYLDSSLSYINILTNSRLLDMIQGDLRQLIKMKENPYFGRIDFIPADSAMPEKYYIGKFSLYRKDNQEPIVVDWRSPVANLYYDGRLGQVSYQAEERERFGDLNLKRQYVIEEGDLEEIRDIDVTSRDELLQKSLSEKSDKRLNDIVATIQEEQNRVIRQDLQKPMIVQGVAGSGKTTIALHRLSYFLYQYQDKLSPDKVMILAPNNMFIDYISQALPDLGVEKITQTTYNEYVQACIRTKINMIDSTLKLKDLLETTSENKEETIIVSQLKGSIKYESVMKEYLIDIIKNYVPKEDLYIGKFKFFSYKKIQKLFLKDYRYLTIDQRKEKINQLLKKEFKSKKKEIIDKIEEKFEEKYESILFKYQDAEERKVHSITLLDNKEQRLKEVKAETFKTISQYMRKFPKHSSIDYYKNLLTDEKLFKQYSQDILDESEIDLILKQTAETVKKNQFETEDLAGILYLQAKLFGIPEDFKMKYIVIDEGQDYSLFQYRALAIANQTRLFTILGDLAQGIHQYRGTNNWEDILNHLLPKANYITLQKSYRTTIEIMDLANQLLMNQANNLPLAEPVVRHDNKPQMLECKTDEEIFSRCTQLIDELNQHNYTSIAFITKTEKEAEELTHKFNNDSTFEVQLLQGKEAMSKNIVIVPAHLAKGLEFDVAILVNMNTRYNTNELETKLLYVAITRACIDYISLVKSRLPFN</sequence>
<dbReference type="Gene3D" id="1.10.10.160">
    <property type="match status" value="1"/>
</dbReference>
<protein>
    <recommendedName>
        <fullName evidence="8">DNA 3'-5' helicase</fullName>
        <ecNumber evidence="8">5.6.2.4</ecNumber>
    </recommendedName>
</protein>
<keyword evidence="2 10" id="KW-0547">Nucleotide-binding</keyword>
<dbReference type="Pfam" id="PF13538">
    <property type="entry name" value="UvrD_C_2"/>
    <property type="match status" value="1"/>
</dbReference>
<organism evidence="12 13">
    <name type="scientific">Gracilibacillus boraciitolerans JCM 21714</name>
    <dbReference type="NCBI Taxonomy" id="1298598"/>
    <lineage>
        <taxon>Bacteria</taxon>
        <taxon>Bacillati</taxon>
        <taxon>Bacillota</taxon>
        <taxon>Bacilli</taxon>
        <taxon>Bacillales</taxon>
        <taxon>Bacillaceae</taxon>
        <taxon>Gracilibacillus</taxon>
    </lineage>
</organism>
<evidence type="ECO:0000313" key="13">
    <source>
        <dbReference type="Proteomes" id="UP000019102"/>
    </source>
</evidence>
<keyword evidence="6" id="KW-0413">Isomerase</keyword>
<keyword evidence="5 10" id="KW-0067">ATP-binding</keyword>
<evidence type="ECO:0000256" key="9">
    <source>
        <dbReference type="ARBA" id="ARBA00048988"/>
    </source>
</evidence>
<dbReference type="InterPro" id="IPR014016">
    <property type="entry name" value="UvrD-like_ATP-bd"/>
</dbReference>
<dbReference type="InterPro" id="IPR014017">
    <property type="entry name" value="DNA_helicase_UvrD-like_C"/>
</dbReference>
<accession>W4VNR7</accession>
<dbReference type="GO" id="GO:0043138">
    <property type="term" value="F:3'-5' DNA helicase activity"/>
    <property type="evidence" value="ECO:0007669"/>
    <property type="project" value="UniProtKB-EC"/>
</dbReference>
<dbReference type="Pfam" id="PF00580">
    <property type="entry name" value="UvrD-helicase"/>
    <property type="match status" value="1"/>
</dbReference>
<dbReference type="GO" id="GO:0000725">
    <property type="term" value="P:recombinational repair"/>
    <property type="evidence" value="ECO:0007669"/>
    <property type="project" value="TreeGrafter"/>
</dbReference>
<dbReference type="GO" id="GO:0003677">
    <property type="term" value="F:DNA binding"/>
    <property type="evidence" value="ECO:0007669"/>
    <property type="project" value="InterPro"/>
</dbReference>
<evidence type="ECO:0000256" key="10">
    <source>
        <dbReference type="PROSITE-ProRule" id="PRU00560"/>
    </source>
</evidence>
<dbReference type="PROSITE" id="PS51198">
    <property type="entry name" value="UVRD_HELICASE_ATP_BIND"/>
    <property type="match status" value="1"/>
</dbReference>
<evidence type="ECO:0000256" key="7">
    <source>
        <dbReference type="ARBA" id="ARBA00034617"/>
    </source>
</evidence>
<dbReference type="NCBIfam" id="NF041464">
    <property type="entry name" value="HelD_BACSU"/>
    <property type="match status" value="1"/>
</dbReference>
<dbReference type="GO" id="GO:0005524">
    <property type="term" value="F:ATP binding"/>
    <property type="evidence" value="ECO:0007669"/>
    <property type="project" value="UniProtKB-UniRule"/>
</dbReference>
<dbReference type="AlphaFoldDB" id="W4VNR7"/>
<dbReference type="InterPro" id="IPR027785">
    <property type="entry name" value="UvrD-like_helicase_C"/>
</dbReference>
<dbReference type="Gene3D" id="3.40.50.300">
    <property type="entry name" value="P-loop containing nucleotide triphosphate hydrolases"/>
    <property type="match status" value="3"/>
</dbReference>
<dbReference type="Proteomes" id="UP000019102">
    <property type="component" value="Unassembled WGS sequence"/>
</dbReference>
<feature type="binding site" evidence="10">
    <location>
        <begin position="220"/>
        <end position="227"/>
    </location>
    <ligand>
        <name>ATP</name>
        <dbReference type="ChEBI" id="CHEBI:30616"/>
    </ligand>
</feature>
<dbReference type="InterPro" id="IPR027417">
    <property type="entry name" value="P-loop_NTPase"/>
</dbReference>
<dbReference type="PANTHER" id="PTHR11070">
    <property type="entry name" value="UVRD / RECB / PCRA DNA HELICASE FAMILY MEMBER"/>
    <property type="match status" value="1"/>
</dbReference>
<evidence type="ECO:0000259" key="11">
    <source>
        <dbReference type="PROSITE" id="PS51198"/>
    </source>
</evidence>
<gene>
    <name evidence="12" type="ORF">JCM21714_4056</name>
</gene>
<dbReference type="OrthoDB" id="9787585at2"/>
<dbReference type="EC" id="5.6.2.4" evidence="8"/>
<evidence type="ECO:0000313" key="12">
    <source>
        <dbReference type="EMBL" id="GAE94857.1"/>
    </source>
</evidence>
<feature type="domain" description="UvrD-like helicase ATP-binding" evidence="11">
    <location>
        <begin position="199"/>
        <end position="596"/>
    </location>
</feature>